<sequence>MAALQVGEQAADAPADATLTFRFRADLERSANWTTLRQAICILVAGKLGNGQISKEATAGGNQRGQKLREIKKPSRRCRKVQSRARSGTWFDDQRIEMVLNFFKRDYWSIRAWI</sequence>
<reference evidence="2" key="1">
    <citation type="journal article" date="2023" name="G3 (Bethesda)">
        <title>Whole genome assemblies of Zophobas morio and Tenebrio molitor.</title>
        <authorList>
            <person name="Kaur S."/>
            <person name="Stinson S.A."/>
            <person name="diCenzo G.C."/>
        </authorList>
    </citation>
    <scope>NUCLEOTIDE SEQUENCE</scope>
    <source>
        <strain evidence="2">QUZm001</strain>
    </source>
</reference>
<evidence type="ECO:0000313" key="2">
    <source>
        <dbReference type="EMBL" id="KAJ3653377.1"/>
    </source>
</evidence>
<dbReference type="AlphaFoldDB" id="A0AA38MEF0"/>
<dbReference type="Proteomes" id="UP001168821">
    <property type="component" value="Unassembled WGS sequence"/>
</dbReference>
<dbReference type="EMBL" id="JALNTZ010000004">
    <property type="protein sequence ID" value="KAJ3653377.1"/>
    <property type="molecule type" value="Genomic_DNA"/>
</dbReference>
<accession>A0AA38MEF0</accession>
<name>A0AA38MEF0_9CUCU</name>
<keyword evidence="3" id="KW-1185">Reference proteome</keyword>
<feature type="compositionally biased region" description="Polar residues" evidence="1">
    <location>
        <begin position="55"/>
        <end position="65"/>
    </location>
</feature>
<feature type="region of interest" description="Disordered" evidence="1">
    <location>
        <begin position="55"/>
        <end position="74"/>
    </location>
</feature>
<evidence type="ECO:0000313" key="3">
    <source>
        <dbReference type="Proteomes" id="UP001168821"/>
    </source>
</evidence>
<proteinExistence type="predicted"/>
<evidence type="ECO:0000256" key="1">
    <source>
        <dbReference type="SAM" id="MobiDB-lite"/>
    </source>
</evidence>
<gene>
    <name evidence="2" type="ORF">Zmor_012631</name>
</gene>
<protein>
    <submittedName>
        <fullName evidence="2">Uncharacterized protein</fullName>
    </submittedName>
</protein>
<comment type="caution">
    <text evidence="2">The sequence shown here is derived from an EMBL/GenBank/DDBJ whole genome shotgun (WGS) entry which is preliminary data.</text>
</comment>
<organism evidence="2 3">
    <name type="scientific">Zophobas morio</name>
    <dbReference type="NCBI Taxonomy" id="2755281"/>
    <lineage>
        <taxon>Eukaryota</taxon>
        <taxon>Metazoa</taxon>
        <taxon>Ecdysozoa</taxon>
        <taxon>Arthropoda</taxon>
        <taxon>Hexapoda</taxon>
        <taxon>Insecta</taxon>
        <taxon>Pterygota</taxon>
        <taxon>Neoptera</taxon>
        <taxon>Endopterygota</taxon>
        <taxon>Coleoptera</taxon>
        <taxon>Polyphaga</taxon>
        <taxon>Cucujiformia</taxon>
        <taxon>Tenebrionidae</taxon>
        <taxon>Zophobas</taxon>
    </lineage>
</organism>